<name>A0A197K3F4_9FUNG</name>
<organism evidence="1 2">
    <name type="scientific">Linnemannia elongata AG-77</name>
    <dbReference type="NCBI Taxonomy" id="1314771"/>
    <lineage>
        <taxon>Eukaryota</taxon>
        <taxon>Fungi</taxon>
        <taxon>Fungi incertae sedis</taxon>
        <taxon>Mucoromycota</taxon>
        <taxon>Mortierellomycotina</taxon>
        <taxon>Mortierellomycetes</taxon>
        <taxon>Mortierellales</taxon>
        <taxon>Mortierellaceae</taxon>
        <taxon>Linnemannia</taxon>
    </lineage>
</organism>
<accession>A0A197K3F4</accession>
<dbReference type="AlphaFoldDB" id="A0A197K3F4"/>
<evidence type="ECO:0000313" key="2">
    <source>
        <dbReference type="Proteomes" id="UP000078512"/>
    </source>
</evidence>
<keyword evidence="2" id="KW-1185">Reference proteome</keyword>
<evidence type="ECO:0000313" key="1">
    <source>
        <dbReference type="EMBL" id="OAQ32015.1"/>
    </source>
</evidence>
<reference evidence="1 2" key="1">
    <citation type="submission" date="2016-05" db="EMBL/GenBank/DDBJ databases">
        <title>Genome sequencing reveals origins of a unique bacterial endosymbiosis in the earliest lineages of terrestrial Fungi.</title>
        <authorList>
            <consortium name="DOE Joint Genome Institute"/>
            <person name="Uehling J."/>
            <person name="Gryganskyi A."/>
            <person name="Hameed K."/>
            <person name="Tschaplinski T."/>
            <person name="Misztal P."/>
            <person name="Wu S."/>
            <person name="Desiro A."/>
            <person name="Vande Pol N."/>
            <person name="Du Z.-Y."/>
            <person name="Zienkiewicz A."/>
            <person name="Zienkiewicz K."/>
            <person name="Morin E."/>
            <person name="Tisserant E."/>
            <person name="Splivallo R."/>
            <person name="Hainaut M."/>
            <person name="Henrissat B."/>
            <person name="Ohm R."/>
            <person name="Kuo A."/>
            <person name="Yan J."/>
            <person name="Lipzen A."/>
            <person name="Nolan M."/>
            <person name="Labutti K."/>
            <person name="Barry K."/>
            <person name="Goldstein A."/>
            <person name="Labbe J."/>
            <person name="Schadt C."/>
            <person name="Tuskan G."/>
            <person name="Grigoriev I."/>
            <person name="Martin F."/>
            <person name="Vilgalys R."/>
            <person name="Bonito G."/>
        </authorList>
    </citation>
    <scope>NUCLEOTIDE SEQUENCE [LARGE SCALE GENOMIC DNA]</scope>
    <source>
        <strain evidence="1 2">AG-77</strain>
    </source>
</reference>
<dbReference type="Proteomes" id="UP000078512">
    <property type="component" value="Unassembled WGS sequence"/>
</dbReference>
<gene>
    <name evidence="1" type="ORF">K457DRAFT_341814</name>
</gene>
<dbReference type="EMBL" id="KV442027">
    <property type="protein sequence ID" value="OAQ32015.1"/>
    <property type="molecule type" value="Genomic_DNA"/>
</dbReference>
<sequence length="105" mass="11878">MATSICSVTSILIFGSYSQRKEKKRKEKKRKEYSRAHLIRVDDLLKVAEAVVEDDEFGLVGFDGFKTGGQDGNGSIQFQELLVGLSESLSDSRHVSMGDKNWWEY</sequence>
<protein>
    <submittedName>
        <fullName evidence="1">Uncharacterized protein</fullName>
    </submittedName>
</protein>
<proteinExistence type="predicted"/>